<evidence type="ECO:0000256" key="4">
    <source>
        <dbReference type="ARBA" id="ARBA00039318"/>
    </source>
</evidence>
<dbReference type="GO" id="GO:0006412">
    <property type="term" value="P:translation"/>
    <property type="evidence" value="ECO:0007669"/>
    <property type="project" value="InterPro"/>
</dbReference>
<accession>A0A420HF49</accession>
<dbReference type="AlphaFoldDB" id="A0A420HF49"/>
<proteinExistence type="inferred from homology"/>
<dbReference type="PANTHER" id="PTHR21569:SF1">
    <property type="entry name" value="SMALL RIBOSOMAL SUBUNIT PROTEIN US9M"/>
    <property type="match status" value="1"/>
</dbReference>
<dbReference type="Proteomes" id="UP000283383">
    <property type="component" value="Unassembled WGS sequence"/>
</dbReference>
<dbReference type="Gene3D" id="3.30.230.10">
    <property type="match status" value="1"/>
</dbReference>
<organism evidence="7 8">
    <name type="scientific">Golovinomyces cichoracearum</name>
    <dbReference type="NCBI Taxonomy" id="62708"/>
    <lineage>
        <taxon>Eukaryota</taxon>
        <taxon>Fungi</taxon>
        <taxon>Dikarya</taxon>
        <taxon>Ascomycota</taxon>
        <taxon>Pezizomycotina</taxon>
        <taxon>Leotiomycetes</taxon>
        <taxon>Erysiphales</taxon>
        <taxon>Erysiphaceae</taxon>
        <taxon>Golovinomyces</taxon>
    </lineage>
</organism>
<sequence>MQFWNMIIRFPYNSHNLRNLGYLSRAARLFCGIKCRQTVGGLSPSFRHLTTSRSSKINELDQPSYANDPELSRVSIQDENHGRRERDNYNSGDRDGQCYARLVPESPSYFSIQPKFIDSLASLDQILERYQSLPVSAPGDAPKVVWLSVKEYRGLVGEKVKNTRYQHVLRVLKRLNQIHPLYMPSEVQQAIQLFKRDVTPENVVTKSSPIDSMGRSLGVGRRKSATGRAWLVEGTGEVLVNGKPLSEAFGRVYDRESVIWPLKTTGRIDKYNLWCRVQGGGTTGQAEALTLAVANALLGHEPALKPALRRAGCVTRDPRKVERKKPGRLKARKKPAWVKR</sequence>
<evidence type="ECO:0000313" key="7">
    <source>
        <dbReference type="EMBL" id="RKF56104.1"/>
    </source>
</evidence>
<dbReference type="NCBIfam" id="NF001099">
    <property type="entry name" value="PRK00132.1"/>
    <property type="match status" value="1"/>
</dbReference>
<dbReference type="InterPro" id="IPR020568">
    <property type="entry name" value="Ribosomal_Su5_D2-typ_SF"/>
</dbReference>
<dbReference type="FunFam" id="3.30.230.10:FF:000001">
    <property type="entry name" value="30S ribosomal protein S9"/>
    <property type="match status" value="1"/>
</dbReference>
<gene>
    <name evidence="7" type="ORF">GcM3_197010</name>
</gene>
<dbReference type="Pfam" id="PF00380">
    <property type="entry name" value="Ribosomal_S9"/>
    <property type="match status" value="1"/>
</dbReference>
<reference evidence="7 8" key="1">
    <citation type="journal article" date="2018" name="BMC Genomics">
        <title>Comparative genome analyses reveal sequence features reflecting distinct modes of host-adaptation between dicot and monocot powdery mildew.</title>
        <authorList>
            <person name="Wu Y."/>
            <person name="Ma X."/>
            <person name="Pan Z."/>
            <person name="Kale S.D."/>
            <person name="Song Y."/>
            <person name="King H."/>
            <person name="Zhang Q."/>
            <person name="Presley C."/>
            <person name="Deng X."/>
            <person name="Wei C.I."/>
            <person name="Xiao S."/>
        </authorList>
    </citation>
    <scope>NUCLEOTIDE SEQUENCE [LARGE SCALE GENOMIC DNA]</scope>
    <source>
        <strain evidence="7">UMSG3</strain>
    </source>
</reference>
<keyword evidence="3" id="KW-0687">Ribonucleoprotein</keyword>
<dbReference type="GO" id="GO:0003723">
    <property type="term" value="F:RNA binding"/>
    <property type="evidence" value="ECO:0007669"/>
    <property type="project" value="TreeGrafter"/>
</dbReference>
<comment type="caution">
    <text evidence="7">The sequence shown here is derived from an EMBL/GenBank/DDBJ whole genome shotgun (WGS) entry which is preliminary data.</text>
</comment>
<evidence type="ECO:0000256" key="6">
    <source>
        <dbReference type="SAM" id="MobiDB-lite"/>
    </source>
</evidence>
<keyword evidence="2 7" id="KW-0689">Ribosomal protein</keyword>
<feature type="region of interest" description="Disordered" evidence="6">
    <location>
        <begin position="317"/>
        <end position="340"/>
    </location>
</feature>
<dbReference type="InterPro" id="IPR023035">
    <property type="entry name" value="Ribosomal_uS9_bac/plastid"/>
</dbReference>
<dbReference type="PANTHER" id="PTHR21569">
    <property type="entry name" value="RIBOSOMAL PROTEIN S9"/>
    <property type="match status" value="1"/>
</dbReference>
<evidence type="ECO:0000256" key="1">
    <source>
        <dbReference type="ARBA" id="ARBA00005251"/>
    </source>
</evidence>
<keyword evidence="8" id="KW-1185">Reference proteome</keyword>
<feature type="compositionally biased region" description="Basic residues" evidence="6">
    <location>
        <begin position="321"/>
        <end position="340"/>
    </location>
</feature>
<evidence type="ECO:0000256" key="2">
    <source>
        <dbReference type="ARBA" id="ARBA00022980"/>
    </source>
</evidence>
<dbReference type="InterPro" id="IPR014721">
    <property type="entry name" value="Ribsml_uS5_D2-typ_fold_subgr"/>
</dbReference>
<dbReference type="GO" id="GO:0005763">
    <property type="term" value="C:mitochondrial small ribosomal subunit"/>
    <property type="evidence" value="ECO:0007669"/>
    <property type="project" value="TreeGrafter"/>
</dbReference>
<comment type="similarity">
    <text evidence="1">Belongs to the universal ribosomal protein uS9 family.</text>
</comment>
<dbReference type="STRING" id="62708.A0A420HF49"/>
<dbReference type="GO" id="GO:0003735">
    <property type="term" value="F:structural constituent of ribosome"/>
    <property type="evidence" value="ECO:0007669"/>
    <property type="project" value="InterPro"/>
</dbReference>
<feature type="compositionally biased region" description="Basic and acidic residues" evidence="6">
    <location>
        <begin position="76"/>
        <end position="96"/>
    </location>
</feature>
<dbReference type="InterPro" id="IPR000754">
    <property type="entry name" value="Ribosomal_uS9"/>
</dbReference>
<evidence type="ECO:0000256" key="3">
    <source>
        <dbReference type="ARBA" id="ARBA00023274"/>
    </source>
</evidence>
<name>A0A420HF49_9PEZI</name>
<evidence type="ECO:0000313" key="8">
    <source>
        <dbReference type="Proteomes" id="UP000283383"/>
    </source>
</evidence>
<dbReference type="EMBL" id="MCBQ01019795">
    <property type="protein sequence ID" value="RKF56104.1"/>
    <property type="molecule type" value="Genomic_DNA"/>
</dbReference>
<evidence type="ECO:0000256" key="5">
    <source>
        <dbReference type="ARBA" id="ARBA00042623"/>
    </source>
</evidence>
<dbReference type="SUPFAM" id="SSF54211">
    <property type="entry name" value="Ribosomal protein S5 domain 2-like"/>
    <property type="match status" value="1"/>
</dbReference>
<protein>
    <recommendedName>
        <fullName evidence="4">Small ribosomal subunit protein uS9m</fullName>
    </recommendedName>
    <alternativeName>
        <fullName evidence="5">37S ribosomal protein S9, mitochondrial</fullName>
    </alternativeName>
</protein>
<feature type="region of interest" description="Disordered" evidence="6">
    <location>
        <begin position="59"/>
        <end position="96"/>
    </location>
</feature>